<protein>
    <submittedName>
        <fullName evidence="3">MaoC family dehydratase</fullName>
    </submittedName>
</protein>
<evidence type="ECO:0000256" key="1">
    <source>
        <dbReference type="SAM" id="MobiDB-lite"/>
    </source>
</evidence>
<feature type="domain" description="MaoC-like" evidence="2">
    <location>
        <begin position="38"/>
        <end position="154"/>
    </location>
</feature>
<dbReference type="PANTHER" id="PTHR42993">
    <property type="entry name" value="MAOC-LIKE DEHYDRATASE DOMAIN-CONTAINING PROTEIN"/>
    <property type="match status" value="1"/>
</dbReference>
<proteinExistence type="predicted"/>
<evidence type="ECO:0000259" key="2">
    <source>
        <dbReference type="Pfam" id="PF01575"/>
    </source>
</evidence>
<dbReference type="InterPro" id="IPR029069">
    <property type="entry name" value="HotDog_dom_sf"/>
</dbReference>
<evidence type="ECO:0000313" key="3">
    <source>
        <dbReference type="EMBL" id="REL35585.1"/>
    </source>
</evidence>
<dbReference type="EMBL" id="QUOV01000001">
    <property type="protein sequence ID" value="REL35585.1"/>
    <property type="molecule type" value="Genomic_DNA"/>
</dbReference>
<organism evidence="3 4">
    <name type="scientific">Thalassotalea euphylliae</name>
    <dbReference type="NCBI Taxonomy" id="1655234"/>
    <lineage>
        <taxon>Bacteria</taxon>
        <taxon>Pseudomonadati</taxon>
        <taxon>Pseudomonadota</taxon>
        <taxon>Gammaproteobacteria</taxon>
        <taxon>Alteromonadales</taxon>
        <taxon>Colwelliaceae</taxon>
        <taxon>Thalassotalea</taxon>
    </lineage>
</organism>
<evidence type="ECO:0000313" key="4">
    <source>
        <dbReference type="Proteomes" id="UP000256999"/>
    </source>
</evidence>
<dbReference type="Gene3D" id="3.10.129.10">
    <property type="entry name" value="Hotdog Thioesterase"/>
    <property type="match status" value="1"/>
</dbReference>
<dbReference type="RefSeq" id="WP_116000257.1">
    <property type="nucleotide sequence ID" value="NZ_QUOV01000001.1"/>
</dbReference>
<feature type="compositionally biased region" description="Polar residues" evidence="1">
    <location>
        <begin position="1"/>
        <end position="11"/>
    </location>
</feature>
<dbReference type="PANTHER" id="PTHR42993:SF1">
    <property type="entry name" value="MAOC-LIKE DEHYDRATASE DOMAIN-CONTAINING PROTEIN"/>
    <property type="match status" value="1"/>
</dbReference>
<dbReference type="InterPro" id="IPR039375">
    <property type="entry name" value="NodN-like"/>
</dbReference>
<reference evidence="3 4" key="1">
    <citation type="submission" date="2018-08" db="EMBL/GenBank/DDBJ databases">
        <title>Thalassotalea euphylliae genome.</title>
        <authorList>
            <person name="Summers S."/>
            <person name="Rice S.A."/>
            <person name="Freckelton M.L."/>
            <person name="Nedved B.T."/>
            <person name="Hadfield M.G."/>
        </authorList>
    </citation>
    <scope>NUCLEOTIDE SEQUENCE [LARGE SCALE GENOMIC DNA]</scope>
    <source>
        <strain evidence="3 4">H2</strain>
    </source>
</reference>
<dbReference type="CDD" id="cd03450">
    <property type="entry name" value="NodN"/>
    <property type="match status" value="1"/>
</dbReference>
<dbReference type="Pfam" id="PF01575">
    <property type="entry name" value="MaoC_dehydratas"/>
    <property type="match status" value="1"/>
</dbReference>
<dbReference type="AlphaFoldDB" id="A0A3E0UHD4"/>
<comment type="caution">
    <text evidence="3">The sequence shown here is derived from an EMBL/GenBank/DDBJ whole genome shotgun (WGS) entry which is preliminary data.</text>
</comment>
<name>A0A3E0UHD4_9GAMM</name>
<dbReference type="Proteomes" id="UP000256999">
    <property type="component" value="Unassembled WGS sequence"/>
</dbReference>
<accession>A0A3E0UHD4</accession>
<dbReference type="SUPFAM" id="SSF54637">
    <property type="entry name" value="Thioesterase/thiol ester dehydrase-isomerase"/>
    <property type="match status" value="1"/>
</dbReference>
<feature type="region of interest" description="Disordered" evidence="1">
    <location>
        <begin position="1"/>
        <end position="22"/>
    </location>
</feature>
<dbReference type="OrthoDB" id="9801735at2"/>
<sequence length="177" mass="19383">MTTSDIATSNEAKAVVENEPASSAAKQPVPVAEIASYVGYKANPTNWHQVTQAQIDQFADCTLDHQFIHIDPEKAKNTPFGSTIAHGFLTLSLLSHFAEQFSISIEGAYMGINSGFDKIRFLQPVKVGSKIRAHATIESIDETKPRQYRVKTNVSVEIEGVDTPALIAEWIGIQLVK</sequence>
<gene>
    <name evidence="3" type="ORF">DXX92_09595</name>
</gene>
<dbReference type="InterPro" id="IPR002539">
    <property type="entry name" value="MaoC-like_dom"/>
</dbReference>